<dbReference type="Proteomes" id="UP001316803">
    <property type="component" value="Unassembled WGS sequence"/>
</dbReference>
<dbReference type="PANTHER" id="PTHR42085:SF1">
    <property type="entry name" value="F-BOX DOMAIN-CONTAINING PROTEIN"/>
    <property type="match status" value="1"/>
</dbReference>
<dbReference type="InterPro" id="IPR038883">
    <property type="entry name" value="AN11006-like"/>
</dbReference>
<name>A0AAN8EL26_9EURO</name>
<sequence length="333" mass="38893">MEKHRAAFSRPPTQQNSSPLMRLPAELRSMILDFLLDRDTCLSTDSELGAHEFKLCVQRTAQILRTCQMLYWEGYPILYDNNVIEIRVVGPGQYCDMLDAFVSLPQIVSYDQSAQLNLLDHAQSIIDTGRSAGGRAERLVQLYPALRMFRHFRLYVEYGTQDTVFIVCRMLRRLLQNKHVVFIPEPQGIKGLDAAACLESCRILKCSSFRFEDLYNLDDPQESIARVSADDFDGGEDISQSVTGRAHVRDTFLLWARFMAQFTHKLPHFDNMSFQIEYEQEVYELKQHMLDYDFEAYIERQKFLMERAVEWVHLWADTETNRILNRGIRLARR</sequence>
<gene>
    <name evidence="1" type="ORF">OHC33_000101</name>
</gene>
<protein>
    <submittedName>
        <fullName evidence="1">Uncharacterized protein</fullName>
    </submittedName>
</protein>
<reference evidence="1 2" key="1">
    <citation type="submission" date="2022-12" db="EMBL/GenBank/DDBJ databases">
        <title>Genomic features and morphological characterization of a novel Knufia sp. strain isolated from spacecraft assembly facility.</title>
        <authorList>
            <person name="Teixeira M."/>
            <person name="Chander A.M."/>
            <person name="Stajich J.E."/>
            <person name="Venkateswaran K."/>
        </authorList>
    </citation>
    <scope>NUCLEOTIDE SEQUENCE [LARGE SCALE GENOMIC DNA]</scope>
    <source>
        <strain evidence="1 2">FJI-L2-BK-P2</strain>
    </source>
</reference>
<proteinExistence type="predicted"/>
<dbReference type="EMBL" id="JAKLMC020000001">
    <property type="protein sequence ID" value="KAK5958259.1"/>
    <property type="molecule type" value="Genomic_DNA"/>
</dbReference>
<keyword evidence="2" id="KW-1185">Reference proteome</keyword>
<evidence type="ECO:0000313" key="1">
    <source>
        <dbReference type="EMBL" id="KAK5958259.1"/>
    </source>
</evidence>
<evidence type="ECO:0000313" key="2">
    <source>
        <dbReference type="Proteomes" id="UP001316803"/>
    </source>
</evidence>
<dbReference type="PANTHER" id="PTHR42085">
    <property type="entry name" value="F-BOX DOMAIN-CONTAINING PROTEIN"/>
    <property type="match status" value="1"/>
</dbReference>
<comment type="caution">
    <text evidence="1">The sequence shown here is derived from an EMBL/GenBank/DDBJ whole genome shotgun (WGS) entry which is preliminary data.</text>
</comment>
<organism evidence="1 2">
    <name type="scientific">Knufia fluminis</name>
    <dbReference type="NCBI Taxonomy" id="191047"/>
    <lineage>
        <taxon>Eukaryota</taxon>
        <taxon>Fungi</taxon>
        <taxon>Dikarya</taxon>
        <taxon>Ascomycota</taxon>
        <taxon>Pezizomycotina</taxon>
        <taxon>Eurotiomycetes</taxon>
        <taxon>Chaetothyriomycetidae</taxon>
        <taxon>Chaetothyriales</taxon>
        <taxon>Trichomeriaceae</taxon>
        <taxon>Knufia</taxon>
    </lineage>
</organism>
<accession>A0AAN8EL26</accession>
<dbReference type="AlphaFoldDB" id="A0AAN8EL26"/>